<dbReference type="AlphaFoldDB" id="A0A0B8NWG8"/>
<name>A0A0B8NWG8_9VIBR</name>
<keyword evidence="1" id="KW-0812">Transmembrane</keyword>
<keyword evidence="1" id="KW-0472">Membrane</keyword>
<accession>A0A0B8NWG8</accession>
<reference evidence="2 3" key="1">
    <citation type="submission" date="2015-01" db="EMBL/GenBank/DDBJ databases">
        <title>Vibrio sp. C1 JCM 19231 whole genome shotgun sequence.</title>
        <authorList>
            <person name="Sawabe T."/>
            <person name="Meirelles P."/>
            <person name="Feng G."/>
            <person name="Sayaka M."/>
            <person name="Hattori M."/>
            <person name="Ohkuma M."/>
        </authorList>
    </citation>
    <scope>NUCLEOTIDE SEQUENCE [LARGE SCALE GENOMIC DNA]</scope>
    <source>
        <strain evidence="3">JCM 19231</strain>
    </source>
</reference>
<proteinExistence type="predicted"/>
<dbReference type="EMBL" id="BBRZ01000010">
    <property type="protein sequence ID" value="GAM55079.1"/>
    <property type="molecule type" value="Genomic_DNA"/>
</dbReference>
<organism evidence="2 3">
    <name type="scientific">Vibrio ishigakensis</name>
    <dbReference type="NCBI Taxonomy" id="1481914"/>
    <lineage>
        <taxon>Bacteria</taxon>
        <taxon>Pseudomonadati</taxon>
        <taxon>Pseudomonadota</taxon>
        <taxon>Gammaproteobacteria</taxon>
        <taxon>Vibrionales</taxon>
        <taxon>Vibrionaceae</taxon>
        <taxon>Vibrio</taxon>
    </lineage>
</organism>
<reference evidence="2 3" key="2">
    <citation type="submission" date="2015-01" db="EMBL/GenBank/DDBJ databases">
        <authorList>
            <consortium name="NBRP consortium"/>
            <person name="Sawabe T."/>
            <person name="Meirelles P."/>
            <person name="Feng G."/>
            <person name="Sayaka M."/>
            <person name="Hattori M."/>
            <person name="Ohkuma M."/>
        </authorList>
    </citation>
    <scope>NUCLEOTIDE SEQUENCE [LARGE SCALE GENOMIC DNA]</scope>
    <source>
        <strain evidence="3">JCM 19231</strain>
    </source>
</reference>
<comment type="caution">
    <text evidence="2">The sequence shown here is derived from an EMBL/GenBank/DDBJ whole genome shotgun (WGS) entry which is preliminary data.</text>
</comment>
<gene>
    <name evidence="2" type="ORF">JCM19231_1895</name>
</gene>
<sequence>MGYLPGGFATILAPVAMLVGVIFALFTAKRYEFQVKFAHIDETGEQWVSVAKSNKQADMALFEQQVDLLKASIS</sequence>
<feature type="transmembrane region" description="Helical" evidence="1">
    <location>
        <begin position="6"/>
        <end position="26"/>
    </location>
</feature>
<evidence type="ECO:0000256" key="1">
    <source>
        <dbReference type="SAM" id="Phobius"/>
    </source>
</evidence>
<keyword evidence="3" id="KW-1185">Reference proteome</keyword>
<evidence type="ECO:0000313" key="2">
    <source>
        <dbReference type="EMBL" id="GAM55079.1"/>
    </source>
</evidence>
<evidence type="ECO:0000313" key="3">
    <source>
        <dbReference type="Proteomes" id="UP000031671"/>
    </source>
</evidence>
<keyword evidence="1" id="KW-1133">Transmembrane helix</keyword>
<protein>
    <submittedName>
        <fullName evidence="2">Uncharacterized protein</fullName>
    </submittedName>
</protein>
<dbReference type="Proteomes" id="UP000031671">
    <property type="component" value="Unassembled WGS sequence"/>
</dbReference>